<evidence type="ECO:0000313" key="2">
    <source>
        <dbReference type="Proteomes" id="UP001596242"/>
    </source>
</evidence>
<dbReference type="InterPro" id="IPR045993">
    <property type="entry name" value="DUF5949"/>
</dbReference>
<sequence>MSTTSTAAQSWNSADLGSVVVMAWRGETPDGGVPFLLACSLGNGASGPDATADAVRHLLRGAGLSPAGRLVDAIEETGPSGVVVVPGAASLTMPGFDAQFVPPPKWADAVRERGHVYLVFTTRPWPSGAEPGDLATLDAFTSDQDTLRSAAHVLLPARTLHTG</sequence>
<protein>
    <submittedName>
        <fullName evidence="1">DUF5949 family protein</fullName>
    </submittedName>
</protein>
<accession>A0ABW1LU94</accession>
<proteinExistence type="predicted"/>
<organism evidence="1 2">
    <name type="scientific">Streptomyces pratens</name>
    <dbReference type="NCBI Taxonomy" id="887456"/>
    <lineage>
        <taxon>Bacteria</taxon>
        <taxon>Bacillati</taxon>
        <taxon>Actinomycetota</taxon>
        <taxon>Actinomycetes</taxon>
        <taxon>Kitasatosporales</taxon>
        <taxon>Streptomycetaceae</taxon>
        <taxon>Streptomyces</taxon>
    </lineage>
</organism>
<dbReference type="RefSeq" id="WP_386394231.1">
    <property type="nucleotide sequence ID" value="NZ_JBHSPT010000012.1"/>
</dbReference>
<comment type="caution">
    <text evidence="1">The sequence shown here is derived from an EMBL/GenBank/DDBJ whole genome shotgun (WGS) entry which is preliminary data.</text>
</comment>
<gene>
    <name evidence="1" type="ORF">ACFP50_06360</name>
</gene>
<name>A0ABW1LU94_9ACTN</name>
<evidence type="ECO:0000313" key="1">
    <source>
        <dbReference type="EMBL" id="MFC6055099.1"/>
    </source>
</evidence>
<dbReference type="EMBL" id="JBHSPT010000012">
    <property type="protein sequence ID" value="MFC6055099.1"/>
    <property type="molecule type" value="Genomic_DNA"/>
</dbReference>
<dbReference type="Pfam" id="PF19374">
    <property type="entry name" value="DUF5949"/>
    <property type="match status" value="1"/>
</dbReference>
<dbReference type="Proteomes" id="UP001596242">
    <property type="component" value="Unassembled WGS sequence"/>
</dbReference>
<reference evidence="2" key="1">
    <citation type="journal article" date="2019" name="Int. J. Syst. Evol. Microbiol.">
        <title>The Global Catalogue of Microorganisms (GCM) 10K type strain sequencing project: providing services to taxonomists for standard genome sequencing and annotation.</title>
        <authorList>
            <consortium name="The Broad Institute Genomics Platform"/>
            <consortium name="The Broad Institute Genome Sequencing Center for Infectious Disease"/>
            <person name="Wu L."/>
            <person name="Ma J."/>
        </authorList>
    </citation>
    <scope>NUCLEOTIDE SEQUENCE [LARGE SCALE GENOMIC DNA]</scope>
    <source>
        <strain evidence="2">JCM 12763</strain>
    </source>
</reference>
<keyword evidence="2" id="KW-1185">Reference proteome</keyword>